<dbReference type="RefSeq" id="WP_330159266.1">
    <property type="nucleotide sequence ID" value="NZ_BAAAJA010000003.1"/>
</dbReference>
<dbReference type="PANTHER" id="PTHR31490">
    <property type="entry name" value="GLYCOSYL HYDROLASE"/>
    <property type="match status" value="1"/>
</dbReference>
<feature type="active site" description="Nucleophile" evidence="9">
    <location>
        <position position="279"/>
    </location>
</feature>
<evidence type="ECO:0000313" key="16">
    <source>
        <dbReference type="Proteomes" id="UP001348641"/>
    </source>
</evidence>
<proteinExistence type="inferred from homology"/>
<evidence type="ECO:0000256" key="8">
    <source>
        <dbReference type="ARBA" id="ARBA00023326"/>
    </source>
</evidence>
<dbReference type="Pfam" id="PF00553">
    <property type="entry name" value="CBM_2"/>
    <property type="match status" value="1"/>
</dbReference>
<keyword evidence="5 10" id="KW-0378">Hydrolase</keyword>
<dbReference type="Gene3D" id="2.60.40.290">
    <property type="match status" value="1"/>
</dbReference>
<dbReference type="EMBL" id="JAUUCC010000042">
    <property type="protein sequence ID" value="MEE2052221.1"/>
    <property type="molecule type" value="Genomic_DNA"/>
</dbReference>
<keyword evidence="4 12" id="KW-0732">Signal</keyword>
<protein>
    <recommendedName>
        <fullName evidence="10">Beta-xylanase</fullName>
        <ecNumber evidence="10">3.2.1.8</ecNumber>
    </recommendedName>
</protein>
<evidence type="ECO:0000256" key="3">
    <source>
        <dbReference type="ARBA" id="ARBA00022651"/>
    </source>
</evidence>
<keyword evidence="8 10" id="KW-0624">Polysaccharide degradation</keyword>
<dbReference type="PROSITE" id="PS00591">
    <property type="entry name" value="GH10_1"/>
    <property type="match status" value="1"/>
</dbReference>
<evidence type="ECO:0000256" key="10">
    <source>
        <dbReference type="RuleBase" id="RU361174"/>
    </source>
</evidence>
<evidence type="ECO:0000256" key="6">
    <source>
        <dbReference type="ARBA" id="ARBA00023277"/>
    </source>
</evidence>
<evidence type="ECO:0000256" key="12">
    <source>
        <dbReference type="SAM" id="SignalP"/>
    </source>
</evidence>
<evidence type="ECO:0000256" key="5">
    <source>
        <dbReference type="ARBA" id="ARBA00022801"/>
    </source>
</evidence>
<evidence type="ECO:0000256" key="11">
    <source>
        <dbReference type="SAM" id="MobiDB-lite"/>
    </source>
</evidence>
<evidence type="ECO:0000256" key="9">
    <source>
        <dbReference type="PROSITE-ProRule" id="PRU10061"/>
    </source>
</evidence>
<dbReference type="SMART" id="SM00633">
    <property type="entry name" value="Glyco_10"/>
    <property type="match status" value="1"/>
</dbReference>
<evidence type="ECO:0000256" key="1">
    <source>
        <dbReference type="ARBA" id="ARBA00000681"/>
    </source>
</evidence>
<dbReference type="PROSITE" id="PS51760">
    <property type="entry name" value="GH10_2"/>
    <property type="match status" value="1"/>
</dbReference>
<feature type="domain" description="CBM2" evidence="13">
    <location>
        <begin position="374"/>
        <end position="476"/>
    </location>
</feature>
<keyword evidence="3" id="KW-0858">Xylan degradation</keyword>
<dbReference type="Pfam" id="PF00331">
    <property type="entry name" value="Glyco_hydro_10"/>
    <property type="match status" value="1"/>
</dbReference>
<dbReference type="SUPFAM" id="SSF51445">
    <property type="entry name" value="(Trans)glycosidases"/>
    <property type="match status" value="1"/>
</dbReference>
<reference evidence="15 16" key="1">
    <citation type="submission" date="2023-07" db="EMBL/GenBank/DDBJ databases">
        <authorList>
            <person name="Girao M."/>
            <person name="Carvalho M.F."/>
        </authorList>
    </citation>
    <scope>NUCLEOTIDE SEQUENCE [LARGE SCALE GENOMIC DNA]</scope>
    <source>
        <strain evidence="15 16">66/93</strain>
    </source>
</reference>
<dbReference type="InterPro" id="IPR001000">
    <property type="entry name" value="GH10_dom"/>
</dbReference>
<evidence type="ECO:0000256" key="7">
    <source>
        <dbReference type="ARBA" id="ARBA00023295"/>
    </source>
</evidence>
<accession>A0ABU7KSE9</accession>
<dbReference type="InterPro" id="IPR044846">
    <property type="entry name" value="GH10"/>
</dbReference>
<dbReference type="Proteomes" id="UP001348641">
    <property type="component" value="Unassembled WGS sequence"/>
</dbReference>
<feature type="signal peptide" evidence="12">
    <location>
        <begin position="1"/>
        <end position="35"/>
    </location>
</feature>
<feature type="chain" id="PRO_5046827158" description="Beta-xylanase" evidence="12">
    <location>
        <begin position="36"/>
        <end position="476"/>
    </location>
</feature>
<dbReference type="InterPro" id="IPR008965">
    <property type="entry name" value="CBM2/CBM3_carb-bd_dom_sf"/>
</dbReference>
<dbReference type="PROSITE" id="PS51173">
    <property type="entry name" value="CBM2"/>
    <property type="match status" value="1"/>
</dbReference>
<dbReference type="InterPro" id="IPR012291">
    <property type="entry name" value="CBM2_carb-bd_dom_sf"/>
</dbReference>
<keyword evidence="7 10" id="KW-0326">Glycosidase</keyword>
<evidence type="ECO:0000256" key="2">
    <source>
        <dbReference type="ARBA" id="ARBA00007495"/>
    </source>
</evidence>
<dbReference type="InterPro" id="IPR031158">
    <property type="entry name" value="GH10_AS"/>
</dbReference>
<evidence type="ECO:0000313" key="15">
    <source>
        <dbReference type="EMBL" id="MEE2052221.1"/>
    </source>
</evidence>
<comment type="catalytic activity">
    <reaction evidence="1 10">
        <text>Endohydrolysis of (1-&gt;4)-beta-D-xylosidic linkages in xylans.</text>
        <dbReference type="EC" id="3.2.1.8"/>
    </reaction>
</comment>
<evidence type="ECO:0000259" key="14">
    <source>
        <dbReference type="PROSITE" id="PS51760"/>
    </source>
</evidence>
<gene>
    <name evidence="15" type="ORF">Q8A49_17110</name>
</gene>
<organism evidence="15 16">
    <name type="scientific">Nocardiopsis tropica</name>
    <dbReference type="NCBI Taxonomy" id="109330"/>
    <lineage>
        <taxon>Bacteria</taxon>
        <taxon>Bacillati</taxon>
        <taxon>Actinomycetota</taxon>
        <taxon>Actinomycetes</taxon>
        <taxon>Streptosporangiales</taxon>
        <taxon>Nocardiopsidaceae</taxon>
        <taxon>Nocardiopsis</taxon>
    </lineage>
</organism>
<name>A0ABU7KSE9_9ACTN</name>
<dbReference type="PANTHER" id="PTHR31490:SF88">
    <property type="entry name" value="BETA-XYLANASE"/>
    <property type="match status" value="1"/>
</dbReference>
<dbReference type="Gene3D" id="3.20.20.80">
    <property type="entry name" value="Glycosidases"/>
    <property type="match status" value="1"/>
</dbReference>
<evidence type="ECO:0000259" key="13">
    <source>
        <dbReference type="PROSITE" id="PS51173"/>
    </source>
</evidence>
<dbReference type="SUPFAM" id="SSF49384">
    <property type="entry name" value="Carbohydrate-binding domain"/>
    <property type="match status" value="1"/>
</dbReference>
<comment type="similarity">
    <text evidence="2 10">Belongs to the glycosyl hydrolase 10 (cellulase F) family.</text>
</comment>
<dbReference type="InterPro" id="IPR001919">
    <property type="entry name" value="CBD2"/>
</dbReference>
<dbReference type="PRINTS" id="PR00134">
    <property type="entry name" value="GLHYDRLASE10"/>
</dbReference>
<sequence length="476" mass="50987">MSENTGHARRRAGAVAATVLAAGLLAGGFAASAHGQEEPPAATAQEETLRDLADQRGVFMGTALASHRLGEAEYAETASAEFNSVTHENDLKWEAVQPQRGQYSWAGADRVVDFAEANGQDVHGHTLVWHSQLPSWVSGGGFTADELLAVMDDHISTTMGRYAGRIDTWDVVNEPIGDDARFRDSVFHRTLGEDFVAESLRMARAADPAAELYINDYSIDGVNAKSDAYYDLVVDLLDQGVPLDGIGFQSHLIVGQVPASMRQNIERFTDLGLKVRITELDIRMNVPASRADLERQADDYREVVTTCLEVDGCTGVTVWGVTDAYSWVPDHFDGQGAALPIDESYQPKPAYWAVHEALGGTPGPQPTDPPTEEPTDPAGDCEAEYRVTNQWPNGFQAEVTVTAGRDLDGWTVTWDFGGGERVGHAWNASVSSSGSAVTAVNAVHNARVAAGRSTSFGLTGTHDGTVSAPEPVCTGT</sequence>
<evidence type="ECO:0000256" key="4">
    <source>
        <dbReference type="ARBA" id="ARBA00022729"/>
    </source>
</evidence>
<dbReference type="InterPro" id="IPR017853">
    <property type="entry name" value="GH"/>
</dbReference>
<feature type="domain" description="GH10" evidence="14">
    <location>
        <begin position="43"/>
        <end position="357"/>
    </location>
</feature>
<keyword evidence="6 10" id="KW-0119">Carbohydrate metabolism</keyword>
<feature type="compositionally biased region" description="Acidic residues" evidence="11">
    <location>
        <begin position="370"/>
        <end position="379"/>
    </location>
</feature>
<dbReference type="EC" id="3.2.1.8" evidence="10"/>
<comment type="caution">
    <text evidence="15">The sequence shown here is derived from an EMBL/GenBank/DDBJ whole genome shotgun (WGS) entry which is preliminary data.</text>
</comment>
<dbReference type="SMART" id="SM00637">
    <property type="entry name" value="CBD_II"/>
    <property type="match status" value="1"/>
</dbReference>
<feature type="region of interest" description="Disordered" evidence="11">
    <location>
        <begin position="358"/>
        <end position="379"/>
    </location>
</feature>